<accession>L0R929</accession>
<dbReference type="InterPro" id="IPR047272">
    <property type="entry name" value="S49_SppA_C"/>
</dbReference>
<dbReference type="InterPro" id="IPR002142">
    <property type="entry name" value="Peptidase_S49"/>
</dbReference>
<evidence type="ECO:0000313" key="7">
    <source>
        <dbReference type="Proteomes" id="UP000010808"/>
    </source>
</evidence>
<keyword evidence="2" id="KW-0645">Protease</keyword>
<dbReference type="InterPro" id="IPR029045">
    <property type="entry name" value="ClpP/crotonase-like_dom_sf"/>
</dbReference>
<dbReference type="Pfam" id="PF01343">
    <property type="entry name" value="Peptidase_S49"/>
    <property type="match status" value="1"/>
</dbReference>
<dbReference type="PATRIC" id="fig|1121451.3.peg.670"/>
<sequence length="293" mass="31393">MKSPKNSFSVRHPFLFGFSLLLMAVVLLWGAAAFFNGNTVLFSSEKIGIVNVQGTITNSLPTVKFLRKLRRDKSVKGVLLRINSPGGTIAPSQELYHAVKSFADEKPIVASFGTVAASGGYYAAAPATKIMASSGSITGSIGVKAEYANFSRLMDKVGVRPVVITSGSLKGAGSPYSELTPEQREYLTRLIMDMHNQFVDDVAAARKLDRKKVEEIADGRAMTGREAKELGLVDRIGGYEDSVAVLKALCGLEGDIPVIEGPEIEKPLIREILGYFGLKPVGSVAGEGLTFSF</sequence>
<evidence type="ECO:0000256" key="4">
    <source>
        <dbReference type="ARBA" id="ARBA00022825"/>
    </source>
</evidence>
<evidence type="ECO:0000256" key="3">
    <source>
        <dbReference type="ARBA" id="ARBA00022801"/>
    </source>
</evidence>
<keyword evidence="4" id="KW-0720">Serine protease</keyword>
<dbReference type="EMBL" id="FO203522">
    <property type="protein sequence ID" value="CCO22690.1"/>
    <property type="molecule type" value="Genomic_DNA"/>
</dbReference>
<evidence type="ECO:0000256" key="1">
    <source>
        <dbReference type="ARBA" id="ARBA00008683"/>
    </source>
</evidence>
<dbReference type="CDD" id="cd07023">
    <property type="entry name" value="S49_Sppa_N_C"/>
    <property type="match status" value="1"/>
</dbReference>
<dbReference type="PRINTS" id="PR00127">
    <property type="entry name" value="CLPPROTEASEP"/>
</dbReference>
<evidence type="ECO:0000256" key="2">
    <source>
        <dbReference type="ARBA" id="ARBA00022670"/>
    </source>
</evidence>
<dbReference type="Proteomes" id="UP000010808">
    <property type="component" value="Chromosome"/>
</dbReference>
<dbReference type="Gene3D" id="3.90.226.10">
    <property type="entry name" value="2-enoyl-CoA Hydratase, Chain A, domain 1"/>
    <property type="match status" value="2"/>
</dbReference>
<reference evidence="6 7" key="1">
    <citation type="submission" date="2012-10" db="EMBL/GenBank/DDBJ databases">
        <authorList>
            <person name="Genoscope - CEA"/>
        </authorList>
    </citation>
    <scope>NUCLEOTIDE SEQUENCE [LARGE SCALE GENOMIC DNA]</scope>
    <source>
        <strain evidence="7">AM13 / DSM 14728</strain>
    </source>
</reference>
<dbReference type="KEGG" id="dhy:DESAM_20403"/>
<dbReference type="InterPro" id="IPR004635">
    <property type="entry name" value="Pept_S49_SppA"/>
</dbReference>
<gene>
    <name evidence="6" type="ORF">DESAM_20403</name>
</gene>
<dbReference type="PANTHER" id="PTHR42987">
    <property type="entry name" value="PEPTIDASE S49"/>
    <property type="match status" value="1"/>
</dbReference>
<dbReference type="GO" id="GO:0004252">
    <property type="term" value="F:serine-type endopeptidase activity"/>
    <property type="evidence" value="ECO:0007669"/>
    <property type="project" value="InterPro"/>
</dbReference>
<dbReference type="InterPro" id="IPR001907">
    <property type="entry name" value="ClpP"/>
</dbReference>
<dbReference type="HOGENOM" id="CLU_046540_0_0_7"/>
<name>L0R929_9BACT</name>
<proteinExistence type="inferred from homology"/>
<protein>
    <submittedName>
        <fullName evidence="6">Signal peptide peptidase SppA, 36K type</fullName>
    </submittedName>
</protein>
<evidence type="ECO:0000313" key="6">
    <source>
        <dbReference type="EMBL" id="CCO22690.1"/>
    </source>
</evidence>
<dbReference type="GO" id="GO:0004176">
    <property type="term" value="F:ATP-dependent peptidase activity"/>
    <property type="evidence" value="ECO:0007669"/>
    <property type="project" value="InterPro"/>
</dbReference>
<dbReference type="GO" id="GO:0006508">
    <property type="term" value="P:proteolysis"/>
    <property type="evidence" value="ECO:0007669"/>
    <property type="project" value="UniProtKB-KW"/>
</dbReference>
<dbReference type="OrthoDB" id="9764363at2"/>
<dbReference type="AlphaFoldDB" id="L0R929"/>
<dbReference type="PANTHER" id="PTHR42987:SF7">
    <property type="entry name" value="SIGNAL PEPTIDE PEPTIDASE SPPA-RELATED"/>
    <property type="match status" value="1"/>
</dbReference>
<dbReference type="SUPFAM" id="SSF52096">
    <property type="entry name" value="ClpP/crotonase"/>
    <property type="match status" value="1"/>
</dbReference>
<evidence type="ECO:0000259" key="5">
    <source>
        <dbReference type="Pfam" id="PF01343"/>
    </source>
</evidence>
<feature type="domain" description="Peptidase S49" evidence="5">
    <location>
        <begin position="103"/>
        <end position="252"/>
    </location>
</feature>
<organism evidence="6 7">
    <name type="scientific">Maridesulfovibrio hydrothermalis AM13 = DSM 14728</name>
    <dbReference type="NCBI Taxonomy" id="1121451"/>
    <lineage>
        <taxon>Bacteria</taxon>
        <taxon>Pseudomonadati</taxon>
        <taxon>Thermodesulfobacteriota</taxon>
        <taxon>Desulfovibrionia</taxon>
        <taxon>Desulfovibrionales</taxon>
        <taxon>Desulfovibrionaceae</taxon>
        <taxon>Maridesulfovibrio</taxon>
    </lineage>
</organism>
<keyword evidence="7" id="KW-1185">Reference proteome</keyword>
<comment type="similarity">
    <text evidence="1">Belongs to the peptidase S49 family.</text>
</comment>
<dbReference type="eggNOG" id="COG0616">
    <property type="taxonomic scope" value="Bacteria"/>
</dbReference>
<keyword evidence="3" id="KW-0378">Hydrolase</keyword>
<dbReference type="NCBIfam" id="TIGR00706">
    <property type="entry name" value="SppA_dom"/>
    <property type="match status" value="1"/>
</dbReference>
<dbReference type="RefSeq" id="WP_015335298.1">
    <property type="nucleotide sequence ID" value="NC_020055.1"/>
</dbReference>
<dbReference type="STRING" id="1121451.DESAM_20403"/>